<protein>
    <recommendedName>
        <fullName evidence="6">Sensor domain-containing diguanylate cyclase</fullName>
    </recommendedName>
</protein>
<dbReference type="Pfam" id="PF00990">
    <property type="entry name" value="GGDEF"/>
    <property type="match status" value="1"/>
</dbReference>
<organism evidence="4 5">
    <name type="scientific">Pollutimonas thiosulfatoxidans</name>
    <dbReference type="NCBI Taxonomy" id="2028345"/>
    <lineage>
        <taxon>Bacteria</taxon>
        <taxon>Pseudomonadati</taxon>
        <taxon>Pseudomonadota</taxon>
        <taxon>Betaproteobacteria</taxon>
        <taxon>Burkholderiales</taxon>
        <taxon>Alcaligenaceae</taxon>
        <taxon>Pollutimonas</taxon>
    </lineage>
</organism>
<dbReference type="SUPFAM" id="SSF55073">
    <property type="entry name" value="Nucleotide cyclase"/>
    <property type="match status" value="1"/>
</dbReference>
<dbReference type="Gene3D" id="3.30.450.20">
    <property type="entry name" value="PAS domain"/>
    <property type="match status" value="2"/>
</dbReference>
<keyword evidence="5" id="KW-1185">Reference proteome</keyword>
<dbReference type="OrthoDB" id="9813903at2"/>
<dbReference type="GO" id="GO:0003824">
    <property type="term" value="F:catalytic activity"/>
    <property type="evidence" value="ECO:0007669"/>
    <property type="project" value="UniProtKB-ARBA"/>
</dbReference>
<dbReference type="NCBIfam" id="TIGR00254">
    <property type="entry name" value="GGDEF"/>
    <property type="match status" value="1"/>
</dbReference>
<dbReference type="InterPro" id="IPR001610">
    <property type="entry name" value="PAC"/>
</dbReference>
<gene>
    <name evidence="4" type="ORF">CKA81_11185</name>
</gene>
<evidence type="ECO:0008006" key="6">
    <source>
        <dbReference type="Google" id="ProtNLM"/>
    </source>
</evidence>
<evidence type="ECO:0000259" key="3">
    <source>
        <dbReference type="PROSITE" id="PS50887"/>
    </source>
</evidence>
<dbReference type="EMBL" id="CP022987">
    <property type="protein sequence ID" value="QAA94332.1"/>
    <property type="molecule type" value="Genomic_DNA"/>
</dbReference>
<name>A0A410GDF3_9BURK</name>
<dbReference type="InterPro" id="IPR029787">
    <property type="entry name" value="Nucleotide_cyclase"/>
</dbReference>
<dbReference type="NCBIfam" id="TIGR00229">
    <property type="entry name" value="sensory_box"/>
    <property type="match status" value="1"/>
</dbReference>
<dbReference type="PROSITE" id="PS50112">
    <property type="entry name" value="PAS"/>
    <property type="match status" value="1"/>
</dbReference>
<dbReference type="SUPFAM" id="SSF55785">
    <property type="entry name" value="PYP-like sensor domain (PAS domain)"/>
    <property type="match status" value="2"/>
</dbReference>
<dbReference type="PANTHER" id="PTHR46663:SF4">
    <property type="entry name" value="DIGUANYLATE CYCLASE DGCT-RELATED"/>
    <property type="match status" value="1"/>
</dbReference>
<dbReference type="PROSITE" id="PS50887">
    <property type="entry name" value="GGDEF"/>
    <property type="match status" value="1"/>
</dbReference>
<feature type="domain" description="GGDEF" evidence="3">
    <location>
        <begin position="319"/>
        <end position="451"/>
    </location>
</feature>
<dbReference type="PANTHER" id="PTHR46663">
    <property type="entry name" value="DIGUANYLATE CYCLASE DGCT-RELATED"/>
    <property type="match status" value="1"/>
</dbReference>
<dbReference type="SMART" id="SM00267">
    <property type="entry name" value="GGDEF"/>
    <property type="match status" value="1"/>
</dbReference>
<accession>A0A410GDF3</accession>
<dbReference type="InterPro" id="IPR000160">
    <property type="entry name" value="GGDEF_dom"/>
</dbReference>
<sequence length="451" mass="50754">MTGRPDLTADAELQALRSELGALRERERRMALALEGSGTGVWDRDIPANQIHYSRAWKAMLGYADHEISNQLSESYKRVHPDDLAYVQATMKAHADGTTEIYEVEHRLRCKDGNYKWVHSRGKVMERDAHGNALRMVGTTTDITALRGLSETLQQTVDLLTFLTDEVPGLVFCYQDDADGRGFFTYVSAGVRDIYELEPQQALRDPAAIQRVIHPEDIPRYRESRARSASTLAPWRLDFRVLLPRQGLGWRQLDARPQRLEDGTMVWRGFITDVTERKRIEAELQLSATTDDLTQLPNRRYFMDQLGAELARMKRDGDGSAAVLMCDLDYFKTINDQWGHAIGDLGLQHFAAMLRQQLRATDVAGRMGGEEFAVLLRRCGAEAAMNFARRLQRALAASPLLVGDQKVVLTVSVGIANLHASDDDASLALNRSDEALYRAKKGGRNRVECHQ</sequence>
<dbReference type="Proteomes" id="UP000283474">
    <property type="component" value="Chromosome"/>
</dbReference>
<dbReference type="InterPro" id="IPR035965">
    <property type="entry name" value="PAS-like_dom_sf"/>
</dbReference>
<reference evidence="4 5" key="1">
    <citation type="submission" date="2017-08" db="EMBL/GenBank/DDBJ databases">
        <authorList>
            <person name="Park S.-J."/>
            <person name="Kim H."/>
        </authorList>
    </citation>
    <scope>NUCLEOTIDE SEQUENCE [LARGE SCALE GENOMIC DNA]</scope>
    <source>
        <strain evidence="5">ye3</strain>
    </source>
</reference>
<evidence type="ECO:0000259" key="2">
    <source>
        <dbReference type="PROSITE" id="PS50113"/>
    </source>
</evidence>
<evidence type="ECO:0000313" key="5">
    <source>
        <dbReference type="Proteomes" id="UP000283474"/>
    </source>
</evidence>
<dbReference type="CDD" id="cd01949">
    <property type="entry name" value="GGDEF"/>
    <property type="match status" value="1"/>
</dbReference>
<dbReference type="PROSITE" id="PS50113">
    <property type="entry name" value="PAC"/>
    <property type="match status" value="2"/>
</dbReference>
<evidence type="ECO:0000313" key="4">
    <source>
        <dbReference type="EMBL" id="QAA94332.1"/>
    </source>
</evidence>
<dbReference type="KEGG" id="pus:CKA81_11185"/>
<feature type="domain" description="PAS" evidence="1">
    <location>
        <begin position="26"/>
        <end position="98"/>
    </location>
</feature>
<dbReference type="SMART" id="SM00091">
    <property type="entry name" value="PAS"/>
    <property type="match status" value="2"/>
</dbReference>
<dbReference type="CDD" id="cd00130">
    <property type="entry name" value="PAS"/>
    <property type="match status" value="2"/>
</dbReference>
<dbReference type="SMART" id="SM00086">
    <property type="entry name" value="PAC"/>
    <property type="match status" value="2"/>
</dbReference>
<dbReference type="InterPro" id="IPR000014">
    <property type="entry name" value="PAS"/>
</dbReference>
<dbReference type="FunFam" id="3.30.70.270:FF:000001">
    <property type="entry name" value="Diguanylate cyclase domain protein"/>
    <property type="match status" value="1"/>
</dbReference>
<dbReference type="InterPro" id="IPR052163">
    <property type="entry name" value="DGC-Regulatory_Protein"/>
</dbReference>
<dbReference type="InterPro" id="IPR013655">
    <property type="entry name" value="PAS_fold_3"/>
</dbReference>
<dbReference type="Pfam" id="PF08447">
    <property type="entry name" value="PAS_3"/>
    <property type="match status" value="2"/>
</dbReference>
<dbReference type="RefSeq" id="WP_128355345.1">
    <property type="nucleotide sequence ID" value="NZ_CP022987.1"/>
</dbReference>
<dbReference type="InterPro" id="IPR000700">
    <property type="entry name" value="PAS-assoc_C"/>
</dbReference>
<evidence type="ECO:0000259" key="1">
    <source>
        <dbReference type="PROSITE" id="PS50112"/>
    </source>
</evidence>
<feature type="domain" description="PAC" evidence="2">
    <location>
        <begin position="102"/>
        <end position="155"/>
    </location>
</feature>
<feature type="domain" description="PAC" evidence="2">
    <location>
        <begin position="235"/>
        <end position="286"/>
    </location>
</feature>
<dbReference type="Gene3D" id="3.30.70.270">
    <property type="match status" value="1"/>
</dbReference>
<dbReference type="AlphaFoldDB" id="A0A410GDF3"/>
<proteinExistence type="predicted"/>
<dbReference type="InterPro" id="IPR043128">
    <property type="entry name" value="Rev_trsase/Diguanyl_cyclase"/>
</dbReference>